<reference evidence="2" key="1">
    <citation type="submission" date="2023-04" db="EMBL/GenBank/DDBJ databases">
        <authorList>
            <consortium name="ELIXIR-Norway"/>
        </authorList>
    </citation>
    <scope>NUCLEOTIDE SEQUENCE [LARGE SCALE GENOMIC DNA]</scope>
</reference>
<dbReference type="Proteomes" id="UP001176941">
    <property type="component" value="Chromosome 20"/>
</dbReference>
<gene>
    <name evidence="2" type="ORF">MRATA1EN1_LOCUS10907</name>
</gene>
<feature type="region of interest" description="Disordered" evidence="1">
    <location>
        <begin position="39"/>
        <end position="59"/>
    </location>
</feature>
<keyword evidence="3" id="KW-1185">Reference proteome</keyword>
<protein>
    <submittedName>
        <fullName evidence="2">Uncharacterized protein</fullName>
    </submittedName>
</protein>
<evidence type="ECO:0000256" key="1">
    <source>
        <dbReference type="SAM" id="MobiDB-lite"/>
    </source>
</evidence>
<dbReference type="EMBL" id="OX459956">
    <property type="protein sequence ID" value="CAI9161945.1"/>
    <property type="molecule type" value="Genomic_DNA"/>
</dbReference>
<name>A0ABN8YLH6_RANTA</name>
<organism evidence="2 3">
    <name type="scientific">Rangifer tarandus platyrhynchus</name>
    <name type="common">Svalbard reindeer</name>
    <dbReference type="NCBI Taxonomy" id="3082113"/>
    <lineage>
        <taxon>Eukaryota</taxon>
        <taxon>Metazoa</taxon>
        <taxon>Chordata</taxon>
        <taxon>Craniata</taxon>
        <taxon>Vertebrata</taxon>
        <taxon>Euteleostomi</taxon>
        <taxon>Mammalia</taxon>
        <taxon>Eutheria</taxon>
        <taxon>Laurasiatheria</taxon>
        <taxon>Artiodactyla</taxon>
        <taxon>Ruminantia</taxon>
        <taxon>Pecora</taxon>
        <taxon>Cervidae</taxon>
        <taxon>Odocoileinae</taxon>
        <taxon>Rangifer</taxon>
    </lineage>
</organism>
<evidence type="ECO:0000313" key="3">
    <source>
        <dbReference type="Proteomes" id="UP001176941"/>
    </source>
</evidence>
<sequence length="227" mass="24352">MGPLRSALAAARRQRRRRGVFVSLYRPCCGAAAAIARLRRAGPGPPPPPDPPARPPSYGALGLRRWQRQRPARRRLHFPSFVSALEAGSWPCRGPPSALHPSRGEWPQPRGDLCARFSATPSLKGPDTATARAAEPPCGMGVRSLPTPLRLPILQPAPSPEPTRRPGERPPPPGCSAVAPSPRVAAAGLRLHRVAQAALLRLRVEGPQSCRELPLQGWLSCSRLDAA</sequence>
<proteinExistence type="predicted"/>
<accession>A0ABN8YLH6</accession>
<feature type="region of interest" description="Disordered" evidence="1">
    <location>
        <begin position="149"/>
        <end position="178"/>
    </location>
</feature>
<evidence type="ECO:0000313" key="2">
    <source>
        <dbReference type="EMBL" id="CAI9161945.1"/>
    </source>
</evidence>
<feature type="compositionally biased region" description="Pro residues" evidence="1">
    <location>
        <begin position="43"/>
        <end position="55"/>
    </location>
</feature>